<dbReference type="EMBL" id="GBRH01242213">
    <property type="protein sequence ID" value="JAD55682.1"/>
    <property type="molecule type" value="Transcribed_RNA"/>
</dbReference>
<proteinExistence type="predicted"/>
<organism evidence="1">
    <name type="scientific">Arundo donax</name>
    <name type="common">Giant reed</name>
    <name type="synonym">Donax arundinaceus</name>
    <dbReference type="NCBI Taxonomy" id="35708"/>
    <lineage>
        <taxon>Eukaryota</taxon>
        <taxon>Viridiplantae</taxon>
        <taxon>Streptophyta</taxon>
        <taxon>Embryophyta</taxon>
        <taxon>Tracheophyta</taxon>
        <taxon>Spermatophyta</taxon>
        <taxon>Magnoliopsida</taxon>
        <taxon>Liliopsida</taxon>
        <taxon>Poales</taxon>
        <taxon>Poaceae</taxon>
        <taxon>PACMAD clade</taxon>
        <taxon>Arundinoideae</taxon>
        <taxon>Arundineae</taxon>
        <taxon>Arundo</taxon>
    </lineage>
</organism>
<accession>A0A0A9B8R9</accession>
<reference evidence="1" key="2">
    <citation type="journal article" date="2015" name="Data Brief">
        <title>Shoot transcriptome of the giant reed, Arundo donax.</title>
        <authorList>
            <person name="Barrero R.A."/>
            <person name="Guerrero F.D."/>
            <person name="Moolhuijzen P."/>
            <person name="Goolsby J.A."/>
            <person name="Tidwell J."/>
            <person name="Bellgard S.E."/>
            <person name="Bellgard M.I."/>
        </authorList>
    </citation>
    <scope>NUCLEOTIDE SEQUENCE</scope>
    <source>
        <tissue evidence="1">Shoot tissue taken approximately 20 cm above the soil surface</tissue>
    </source>
</reference>
<reference evidence="1" key="1">
    <citation type="submission" date="2014-09" db="EMBL/GenBank/DDBJ databases">
        <authorList>
            <person name="Magalhaes I.L.F."/>
            <person name="Oliveira U."/>
            <person name="Santos F.R."/>
            <person name="Vidigal T.H.D.A."/>
            <person name="Brescovit A.D."/>
            <person name="Santos A.J."/>
        </authorList>
    </citation>
    <scope>NUCLEOTIDE SEQUENCE</scope>
    <source>
        <tissue evidence="1">Shoot tissue taken approximately 20 cm above the soil surface</tissue>
    </source>
</reference>
<name>A0A0A9B8R9_ARUDO</name>
<sequence length="40" mass="4389">MLHIQAKQARNAIIFTLINLIHQGQCGGCSLRHAGSMLSR</sequence>
<protein>
    <submittedName>
        <fullName evidence="1">Uncharacterized protein</fullName>
    </submittedName>
</protein>
<evidence type="ECO:0000313" key="1">
    <source>
        <dbReference type="EMBL" id="JAD55682.1"/>
    </source>
</evidence>
<dbReference type="AlphaFoldDB" id="A0A0A9B8R9"/>